<comment type="similarity">
    <text evidence="2 8">Belongs to the class-V pyridoxal-phosphate-dependent aminotransferase family. Csd subfamily.</text>
</comment>
<dbReference type="Gene3D" id="3.40.640.10">
    <property type="entry name" value="Type I PLP-dependent aspartate aminotransferase-like (Major domain)"/>
    <property type="match status" value="1"/>
</dbReference>
<evidence type="ECO:0000256" key="6">
    <source>
        <dbReference type="ARBA" id="ARBA00050776"/>
    </source>
</evidence>
<dbReference type="PROSITE" id="PS00595">
    <property type="entry name" value="AA_TRANSFER_CLASS_5"/>
    <property type="match status" value="1"/>
</dbReference>
<dbReference type="EC" id="2.8.1.7" evidence="3 8"/>
<keyword evidence="11" id="KW-1185">Reference proteome</keyword>
<dbReference type="SUPFAM" id="SSF53383">
    <property type="entry name" value="PLP-dependent transferases"/>
    <property type="match status" value="1"/>
</dbReference>
<feature type="domain" description="Aminotransferase class V" evidence="9">
    <location>
        <begin position="30"/>
        <end position="400"/>
    </location>
</feature>
<evidence type="ECO:0000313" key="11">
    <source>
        <dbReference type="Proteomes" id="UP000612893"/>
    </source>
</evidence>
<dbReference type="InterPro" id="IPR015422">
    <property type="entry name" value="PyrdxlP-dep_Trfase_small"/>
</dbReference>
<sequence length="412" mass="45035">MATTSTSSTNTLDVEAVRRDFPIFETGIAYLDSANTSQRPRQVTGAMQEYFEKFNANILRAAYGISETATERFEGAREKVRRFINARSAKEVVFTSGTTESINLVAYSWGRASVRAGDLIVCTVMEHHSNLVPWQVLAAEKQARLEFVDVDEQGRLRQDQFQALLEQKPKLVAFNQISNTLGTINPYREMTAAAKSAGATVLIDGAQGAPHMGFDVQDAGCDFYAFSSHKMCGPTGVGVLWGSRELLEDMPPFMAGGEMIKVVRLEGTTYADLPHKFEAGTQPIAEVIGLGAAVDYLTGIGFDAVRAHEEQLTEYAYEALTEIEGLRILGPPLGPDRAGVLSFDVAGIHPHDLSTILDRNGVCVRSGHNCTMPLMTRLDVAAVARASLYLYTTKAEVDRLVGGLREAKRIFE</sequence>
<dbReference type="RefSeq" id="WP_338198484.1">
    <property type="nucleotide sequence ID" value="NZ_JAEKNR010000015.1"/>
</dbReference>
<dbReference type="GO" id="GO:0006534">
    <property type="term" value="P:cysteine metabolic process"/>
    <property type="evidence" value="ECO:0007669"/>
    <property type="project" value="UniProtKB-UniRule"/>
</dbReference>
<dbReference type="EMBL" id="JAEKNR010000015">
    <property type="protein sequence ID" value="MBJ7596653.1"/>
    <property type="molecule type" value="Genomic_DNA"/>
</dbReference>
<proteinExistence type="inferred from homology"/>
<dbReference type="InterPro" id="IPR000192">
    <property type="entry name" value="Aminotrans_V_dom"/>
</dbReference>
<dbReference type="PANTHER" id="PTHR43586">
    <property type="entry name" value="CYSTEINE DESULFURASE"/>
    <property type="match status" value="1"/>
</dbReference>
<reference evidence="10" key="1">
    <citation type="submission" date="2020-10" db="EMBL/GenBank/DDBJ databases">
        <title>Ca. Dormibacterota MAGs.</title>
        <authorList>
            <person name="Montgomery K."/>
        </authorList>
    </citation>
    <scope>NUCLEOTIDE SEQUENCE [LARGE SCALE GENOMIC DNA]</scope>
    <source>
        <strain evidence="10">SC8812_S17_10</strain>
    </source>
</reference>
<evidence type="ECO:0000256" key="5">
    <source>
        <dbReference type="ARBA" id="ARBA00022898"/>
    </source>
</evidence>
<evidence type="ECO:0000256" key="1">
    <source>
        <dbReference type="ARBA" id="ARBA00001933"/>
    </source>
</evidence>
<evidence type="ECO:0000256" key="3">
    <source>
        <dbReference type="ARBA" id="ARBA00012239"/>
    </source>
</evidence>
<comment type="caution">
    <text evidence="10">The sequence shown here is derived from an EMBL/GenBank/DDBJ whole genome shotgun (WGS) entry which is preliminary data.</text>
</comment>
<evidence type="ECO:0000256" key="7">
    <source>
        <dbReference type="RuleBase" id="RU004504"/>
    </source>
</evidence>
<dbReference type="Gene3D" id="3.90.1150.10">
    <property type="entry name" value="Aspartate Aminotransferase, domain 1"/>
    <property type="match status" value="1"/>
</dbReference>
<evidence type="ECO:0000256" key="2">
    <source>
        <dbReference type="ARBA" id="ARBA00010447"/>
    </source>
</evidence>
<dbReference type="InterPro" id="IPR020578">
    <property type="entry name" value="Aminotrans_V_PyrdxlP_BS"/>
</dbReference>
<dbReference type="GO" id="GO:0030170">
    <property type="term" value="F:pyridoxal phosphate binding"/>
    <property type="evidence" value="ECO:0007669"/>
    <property type="project" value="UniProtKB-UniRule"/>
</dbReference>
<evidence type="ECO:0000313" key="10">
    <source>
        <dbReference type="EMBL" id="MBJ7596653.1"/>
    </source>
</evidence>
<dbReference type="NCBIfam" id="TIGR01979">
    <property type="entry name" value="sufS"/>
    <property type="match status" value="1"/>
</dbReference>
<dbReference type="CDD" id="cd06453">
    <property type="entry name" value="SufS_like"/>
    <property type="match status" value="1"/>
</dbReference>
<keyword evidence="5 8" id="KW-0663">Pyridoxal phosphate</keyword>
<comment type="catalytic activity">
    <reaction evidence="6 8">
        <text>(sulfur carrier)-H + L-cysteine = (sulfur carrier)-SH + L-alanine</text>
        <dbReference type="Rhea" id="RHEA:43892"/>
        <dbReference type="Rhea" id="RHEA-COMP:14737"/>
        <dbReference type="Rhea" id="RHEA-COMP:14739"/>
        <dbReference type="ChEBI" id="CHEBI:29917"/>
        <dbReference type="ChEBI" id="CHEBI:35235"/>
        <dbReference type="ChEBI" id="CHEBI:57972"/>
        <dbReference type="ChEBI" id="CHEBI:64428"/>
        <dbReference type="EC" id="2.8.1.7"/>
    </reaction>
</comment>
<name>A0A934K4M0_9BACT</name>
<comment type="function">
    <text evidence="8">Catalyzes the removal of elemental sulfur and selenium atoms from L-cysteine, L-cystine, L-selenocysteine, and L-selenocystine to produce L-alanine.</text>
</comment>
<accession>A0A934K4M0</accession>
<evidence type="ECO:0000256" key="4">
    <source>
        <dbReference type="ARBA" id="ARBA00022679"/>
    </source>
</evidence>
<gene>
    <name evidence="10" type="ORF">JF922_01005</name>
</gene>
<dbReference type="InterPro" id="IPR015424">
    <property type="entry name" value="PyrdxlP-dep_Trfase"/>
</dbReference>
<comment type="cofactor">
    <cofactor evidence="1 7">
        <name>pyridoxal 5'-phosphate</name>
        <dbReference type="ChEBI" id="CHEBI:597326"/>
    </cofactor>
</comment>
<dbReference type="GO" id="GO:0031071">
    <property type="term" value="F:cysteine desulfurase activity"/>
    <property type="evidence" value="ECO:0007669"/>
    <property type="project" value="UniProtKB-UniRule"/>
</dbReference>
<keyword evidence="4 8" id="KW-0808">Transferase</keyword>
<dbReference type="PANTHER" id="PTHR43586:SF8">
    <property type="entry name" value="CYSTEINE DESULFURASE 1, CHLOROPLASTIC"/>
    <property type="match status" value="1"/>
</dbReference>
<dbReference type="InterPro" id="IPR015421">
    <property type="entry name" value="PyrdxlP-dep_Trfase_major"/>
</dbReference>
<organism evidence="10 11">
    <name type="scientific">Candidatus Nephthysia bennettiae</name>
    <dbReference type="NCBI Taxonomy" id="3127016"/>
    <lineage>
        <taxon>Bacteria</taxon>
        <taxon>Bacillati</taxon>
        <taxon>Candidatus Dormiibacterota</taxon>
        <taxon>Candidatus Dormibacteria</taxon>
        <taxon>Candidatus Dormibacterales</taxon>
        <taxon>Candidatus Dormibacteraceae</taxon>
        <taxon>Candidatus Nephthysia</taxon>
    </lineage>
</organism>
<dbReference type="AlphaFoldDB" id="A0A934K4M0"/>
<evidence type="ECO:0000259" key="9">
    <source>
        <dbReference type="Pfam" id="PF00266"/>
    </source>
</evidence>
<dbReference type="Proteomes" id="UP000612893">
    <property type="component" value="Unassembled WGS sequence"/>
</dbReference>
<dbReference type="Pfam" id="PF00266">
    <property type="entry name" value="Aminotran_5"/>
    <property type="match status" value="1"/>
</dbReference>
<dbReference type="InterPro" id="IPR010970">
    <property type="entry name" value="Cys_dSase_SufS"/>
</dbReference>
<evidence type="ECO:0000256" key="8">
    <source>
        <dbReference type="RuleBase" id="RU004506"/>
    </source>
</evidence>
<protein>
    <recommendedName>
        <fullName evidence="3 8">Cysteine desulfurase</fullName>
        <ecNumber evidence="3 8">2.8.1.7</ecNumber>
    </recommendedName>
</protein>